<dbReference type="RefSeq" id="WP_003049317.1">
    <property type="nucleotide sequence ID" value="NZ_JAIEZU010000008.1"/>
</dbReference>
<keyword evidence="2" id="KW-1133">Transmembrane helix</keyword>
<keyword evidence="4" id="KW-0645">Protease</keyword>
<keyword evidence="4" id="KW-0378">Hydrolase</keyword>
<evidence type="ECO:0000259" key="3">
    <source>
        <dbReference type="Pfam" id="PF02517"/>
    </source>
</evidence>
<feature type="domain" description="CAAX prenyl protease 2/Lysostaphin resistance protein A-like" evidence="3">
    <location>
        <begin position="97"/>
        <end position="194"/>
    </location>
</feature>
<keyword evidence="2" id="KW-0472">Membrane</keyword>
<dbReference type="Proteomes" id="UP000254797">
    <property type="component" value="Unassembled WGS sequence"/>
</dbReference>
<name>A0A380JYN7_STRDY</name>
<evidence type="ECO:0000313" key="5">
    <source>
        <dbReference type="Proteomes" id="UP000254797"/>
    </source>
</evidence>
<evidence type="ECO:0000313" key="4">
    <source>
        <dbReference type="EMBL" id="SUN51803.1"/>
    </source>
</evidence>
<accession>A0A380JYN7</accession>
<feature type="transmembrane region" description="Helical" evidence="2">
    <location>
        <begin position="94"/>
        <end position="116"/>
    </location>
</feature>
<feature type="transmembrane region" description="Helical" evidence="2">
    <location>
        <begin position="70"/>
        <end position="88"/>
    </location>
</feature>
<feature type="transmembrane region" description="Helical" evidence="2">
    <location>
        <begin position="205"/>
        <end position="226"/>
    </location>
</feature>
<sequence length="231" mass="26357">MMKKLYKIPVAFILIMAIAMYITYHIYGVSYGDPRFSHTFLPTYFILVPFSIFTYFKYKQNLGNHKPRYRLFMTMFIPVILLGIFTVINKFELSMVFLIPLIDGIFVGISEELVFRGIVFTNIAKEKGIFKGILISALIFSLLHSINVLGGLSISSMIAQLVSTFLAGIFFAAVYNYTKSITLLVIYHAVWDYILLTDVAQSFSFIGNSFLLLTILEVIIAITLLIRYKSE</sequence>
<feature type="transmembrane region" description="Helical" evidence="2">
    <location>
        <begin position="128"/>
        <end position="146"/>
    </location>
</feature>
<comment type="similarity">
    <text evidence="1">Belongs to the UPF0177 family.</text>
</comment>
<protein>
    <submittedName>
        <fullName evidence="4">CAAX amino terminal protease</fullName>
    </submittedName>
</protein>
<feature type="transmembrane region" description="Helical" evidence="2">
    <location>
        <begin position="7"/>
        <end position="27"/>
    </location>
</feature>
<dbReference type="InterPro" id="IPR003675">
    <property type="entry name" value="Rce1/LyrA-like_dom"/>
</dbReference>
<dbReference type="GO" id="GO:0006508">
    <property type="term" value="P:proteolysis"/>
    <property type="evidence" value="ECO:0007669"/>
    <property type="project" value="UniProtKB-KW"/>
</dbReference>
<evidence type="ECO:0000256" key="1">
    <source>
        <dbReference type="ARBA" id="ARBA00009067"/>
    </source>
</evidence>
<keyword evidence="2" id="KW-0812">Transmembrane</keyword>
<dbReference type="EMBL" id="UHFG01000004">
    <property type="protein sequence ID" value="SUN51803.1"/>
    <property type="molecule type" value="Genomic_DNA"/>
</dbReference>
<evidence type="ECO:0000256" key="2">
    <source>
        <dbReference type="SAM" id="Phobius"/>
    </source>
</evidence>
<dbReference type="GO" id="GO:0004175">
    <property type="term" value="F:endopeptidase activity"/>
    <property type="evidence" value="ECO:0007669"/>
    <property type="project" value="UniProtKB-ARBA"/>
</dbReference>
<dbReference type="AlphaFoldDB" id="A0A380JYN7"/>
<feature type="transmembrane region" description="Helical" evidence="2">
    <location>
        <begin position="39"/>
        <end position="58"/>
    </location>
</feature>
<dbReference type="PANTHER" id="PTHR39430:SF1">
    <property type="entry name" value="PROTEASE"/>
    <property type="match status" value="1"/>
</dbReference>
<proteinExistence type="inferred from homology"/>
<reference evidence="4 5" key="1">
    <citation type="submission" date="2018-06" db="EMBL/GenBank/DDBJ databases">
        <authorList>
            <consortium name="Pathogen Informatics"/>
            <person name="Doyle S."/>
        </authorList>
    </citation>
    <scope>NUCLEOTIDE SEQUENCE [LARGE SCALE GENOMIC DNA]</scope>
    <source>
        <strain evidence="4 5">NCTC4670</strain>
    </source>
</reference>
<dbReference type="PANTHER" id="PTHR39430">
    <property type="entry name" value="MEMBRANE-ASSOCIATED PROTEASE-RELATED"/>
    <property type="match status" value="1"/>
</dbReference>
<gene>
    <name evidence="4" type="ORF">NCTC4670_02200</name>
</gene>
<dbReference type="Pfam" id="PF02517">
    <property type="entry name" value="Rce1-like"/>
    <property type="match status" value="1"/>
</dbReference>
<organism evidence="4 5">
    <name type="scientific">Streptococcus dysgalactiae subsp. dysgalactiae</name>
    <dbReference type="NCBI Taxonomy" id="99822"/>
    <lineage>
        <taxon>Bacteria</taxon>
        <taxon>Bacillati</taxon>
        <taxon>Bacillota</taxon>
        <taxon>Bacilli</taxon>
        <taxon>Lactobacillales</taxon>
        <taxon>Streptococcaceae</taxon>
        <taxon>Streptococcus</taxon>
    </lineage>
</organism>
<dbReference type="GO" id="GO:0080120">
    <property type="term" value="P:CAAX-box protein maturation"/>
    <property type="evidence" value="ECO:0007669"/>
    <property type="project" value="UniProtKB-ARBA"/>
</dbReference>